<feature type="domain" description="Core-binding (CB)" evidence="6">
    <location>
        <begin position="61"/>
        <end position="141"/>
    </location>
</feature>
<dbReference type="PROSITE" id="PS51898">
    <property type="entry name" value="TYR_RECOMBINASE"/>
    <property type="match status" value="1"/>
</dbReference>
<evidence type="ECO:0000256" key="4">
    <source>
        <dbReference type="PROSITE-ProRule" id="PRU01248"/>
    </source>
</evidence>
<dbReference type="Proteomes" id="UP000224607">
    <property type="component" value="Unassembled WGS sequence"/>
</dbReference>
<evidence type="ECO:0000256" key="3">
    <source>
        <dbReference type="ARBA" id="ARBA00023172"/>
    </source>
</evidence>
<protein>
    <submittedName>
        <fullName evidence="7">Integrase</fullName>
    </submittedName>
</protein>
<evidence type="ECO:0000256" key="2">
    <source>
        <dbReference type="ARBA" id="ARBA00023125"/>
    </source>
</evidence>
<dbReference type="InterPro" id="IPR010998">
    <property type="entry name" value="Integrase_recombinase_N"/>
</dbReference>
<dbReference type="InterPro" id="IPR044068">
    <property type="entry name" value="CB"/>
</dbReference>
<evidence type="ECO:0000313" key="8">
    <source>
        <dbReference type="Proteomes" id="UP000224607"/>
    </source>
</evidence>
<dbReference type="InterPro" id="IPR002104">
    <property type="entry name" value="Integrase_catalytic"/>
</dbReference>
<evidence type="ECO:0000259" key="5">
    <source>
        <dbReference type="PROSITE" id="PS51898"/>
    </source>
</evidence>
<keyword evidence="1" id="KW-0229">DNA integration</keyword>
<dbReference type="InterPro" id="IPR011010">
    <property type="entry name" value="DNA_brk_join_enz"/>
</dbReference>
<keyword evidence="8" id="KW-1185">Reference proteome</keyword>
<evidence type="ECO:0000313" key="7">
    <source>
        <dbReference type="EMBL" id="PHM39308.1"/>
    </source>
</evidence>
<dbReference type="SUPFAM" id="SSF56349">
    <property type="entry name" value="DNA breaking-rejoining enzymes"/>
    <property type="match status" value="1"/>
</dbReference>
<dbReference type="Gene3D" id="1.10.150.130">
    <property type="match status" value="1"/>
</dbReference>
<evidence type="ECO:0000256" key="1">
    <source>
        <dbReference type="ARBA" id="ARBA00022908"/>
    </source>
</evidence>
<proteinExistence type="predicted"/>
<comment type="caution">
    <text evidence="7">The sequence shown here is derived from an EMBL/GenBank/DDBJ whole genome shotgun (WGS) entry which is preliminary data.</text>
</comment>
<reference evidence="7 8" key="1">
    <citation type="journal article" date="2017" name="Nat. Microbiol.">
        <title>Natural product diversity associated with the nematode symbionts Photorhabdus and Xenorhabdus.</title>
        <authorList>
            <person name="Tobias N.J."/>
            <person name="Wolff H."/>
            <person name="Djahanschiri B."/>
            <person name="Grundmann F."/>
            <person name="Kronenwerth M."/>
            <person name="Shi Y.M."/>
            <person name="Simonyi S."/>
            <person name="Grun P."/>
            <person name="Shapiro-Ilan D."/>
            <person name="Pidot S.J."/>
            <person name="Stinear T.P."/>
            <person name="Ebersberger I."/>
            <person name="Bode H.B."/>
        </authorList>
    </citation>
    <scope>NUCLEOTIDE SEQUENCE [LARGE SCALE GENOMIC DNA]</scope>
    <source>
        <strain evidence="7 8">DSM 17908</strain>
    </source>
</reference>
<keyword evidence="2 4" id="KW-0238">DNA-binding</keyword>
<dbReference type="Pfam" id="PF00589">
    <property type="entry name" value="Phage_integrase"/>
    <property type="match status" value="1"/>
</dbReference>
<gene>
    <name evidence="7" type="ORF">Xmau_02912</name>
</gene>
<dbReference type="EMBL" id="NITY01000011">
    <property type="protein sequence ID" value="PHM39308.1"/>
    <property type="molecule type" value="Genomic_DNA"/>
</dbReference>
<organism evidence="7 8">
    <name type="scientific">Xenorhabdus mauleonii</name>
    <dbReference type="NCBI Taxonomy" id="351675"/>
    <lineage>
        <taxon>Bacteria</taxon>
        <taxon>Pseudomonadati</taxon>
        <taxon>Pseudomonadota</taxon>
        <taxon>Gammaproteobacteria</taxon>
        <taxon>Enterobacterales</taxon>
        <taxon>Morganellaceae</taxon>
        <taxon>Xenorhabdus</taxon>
    </lineage>
</organism>
<dbReference type="RefSeq" id="WP_099139543.1">
    <property type="nucleotide sequence ID" value="NZ_CAWNQB010000003.1"/>
</dbReference>
<sequence length="339" mass="38835">MGRSRKNPADNWMPPRVRRGRSAYEFQTYDCRTIRLCDFSATQAEVWVAYEQLLAAQKNDETLNGLIKAFFLSPDFLALSPETKKDYRKYSNKLLPVFGKMLPDSIKPQHIRKYMDKRGLKARTQPNREKNFLSRVYGWGYERGMVSGNPCKGVRQFKETPRDRYITDAEYNALYSVAPPVVQIAMELAYLCCTRQADILSLTYAQVHEEGIFIRQGKTGVAQIKAWTERLDNVVAMSKNALPLDTGVSSIYVLHQRKGSRYTRGGFNSRWRKAKIIAKDTFPDLDFNFTFHDLKAKGVSDLDGPLSEKQLITGHKNITQTARYDRKVNIVPIVGGQKK</sequence>
<evidence type="ECO:0000259" key="6">
    <source>
        <dbReference type="PROSITE" id="PS51900"/>
    </source>
</evidence>
<accession>A0A2G0NX52</accession>
<dbReference type="Gene3D" id="1.10.443.10">
    <property type="entry name" value="Intergrase catalytic core"/>
    <property type="match status" value="1"/>
</dbReference>
<dbReference type="PROSITE" id="PS51900">
    <property type="entry name" value="CB"/>
    <property type="match status" value="1"/>
</dbReference>
<dbReference type="InterPro" id="IPR013762">
    <property type="entry name" value="Integrase-like_cat_sf"/>
</dbReference>
<keyword evidence="3" id="KW-0233">DNA recombination</keyword>
<feature type="domain" description="Tyr recombinase" evidence="5">
    <location>
        <begin position="161"/>
        <end position="339"/>
    </location>
</feature>
<name>A0A2G0NX52_9GAMM</name>